<feature type="region of interest" description="Disordered" evidence="1">
    <location>
        <begin position="31"/>
        <end position="63"/>
    </location>
</feature>
<dbReference type="AlphaFoldDB" id="A0A6A6IAI3"/>
<dbReference type="RefSeq" id="XP_033681507.1">
    <property type="nucleotide sequence ID" value="XM_033825954.1"/>
</dbReference>
<dbReference type="OrthoDB" id="309640at2759"/>
<feature type="compositionally biased region" description="Low complexity" evidence="1">
    <location>
        <begin position="457"/>
        <end position="470"/>
    </location>
</feature>
<dbReference type="GeneID" id="54579284"/>
<proteinExistence type="predicted"/>
<evidence type="ECO:0000256" key="1">
    <source>
        <dbReference type="SAM" id="MobiDB-lite"/>
    </source>
</evidence>
<sequence length="470" mass="53460">MPSIAGKIHGIHEQVARRDEATVPHPALIEEYQPTPEPEEPEFIPVSKPPSRRGSKLNDEWTNNPNARARRIVERYRTTSEARERIKQELGEPEYAFRDTEIRDGLWQIMDKMERFATKFFSFESNDKDRLTRSFRLMTPETIKVIGCVASGGPGGQDGWRDLFFDEQQRRALVCAIIGNVLVEQVFQHAFFGGTMADFETLSTLQERLRDEDGNAYAKHIQSVVFGSSSTVIKPTTTLRLPPNFSAHVNIIVASIFTHIEPILRLKQHNPSNFATEIYPALYDLVASAGILSLHMRVDPHTVYYFTPVFKEDNFRGKYMESFNHAHMVATHPRDRKTWPPHVSEDEKRRAQNDDALTQITIMDGVTAYRVGGWETSESDPWRVRYAEGSEAKGIRSRILTHGWVCCRWGRARRFVDGRPKDDPKVHGAAWKHPGFVEFRDVEGVGWGEEGLGRKGSGAARRSSGGSRRA</sequence>
<dbReference type="EMBL" id="ML987198">
    <property type="protein sequence ID" value="KAF2246503.1"/>
    <property type="molecule type" value="Genomic_DNA"/>
</dbReference>
<accession>A0A6A6IAI3</accession>
<organism evidence="2 3">
    <name type="scientific">Trematosphaeria pertusa</name>
    <dbReference type="NCBI Taxonomy" id="390896"/>
    <lineage>
        <taxon>Eukaryota</taxon>
        <taxon>Fungi</taxon>
        <taxon>Dikarya</taxon>
        <taxon>Ascomycota</taxon>
        <taxon>Pezizomycotina</taxon>
        <taxon>Dothideomycetes</taxon>
        <taxon>Pleosporomycetidae</taxon>
        <taxon>Pleosporales</taxon>
        <taxon>Massarineae</taxon>
        <taxon>Trematosphaeriaceae</taxon>
        <taxon>Trematosphaeria</taxon>
    </lineage>
</organism>
<evidence type="ECO:0000313" key="2">
    <source>
        <dbReference type="EMBL" id="KAF2246503.1"/>
    </source>
</evidence>
<keyword evidence="3" id="KW-1185">Reference proteome</keyword>
<reference evidence="2" key="1">
    <citation type="journal article" date="2020" name="Stud. Mycol.">
        <title>101 Dothideomycetes genomes: a test case for predicting lifestyles and emergence of pathogens.</title>
        <authorList>
            <person name="Haridas S."/>
            <person name="Albert R."/>
            <person name="Binder M."/>
            <person name="Bloem J."/>
            <person name="Labutti K."/>
            <person name="Salamov A."/>
            <person name="Andreopoulos B."/>
            <person name="Baker S."/>
            <person name="Barry K."/>
            <person name="Bills G."/>
            <person name="Bluhm B."/>
            <person name="Cannon C."/>
            <person name="Castanera R."/>
            <person name="Culley D."/>
            <person name="Daum C."/>
            <person name="Ezra D."/>
            <person name="Gonzalez J."/>
            <person name="Henrissat B."/>
            <person name="Kuo A."/>
            <person name="Liang C."/>
            <person name="Lipzen A."/>
            <person name="Lutzoni F."/>
            <person name="Magnuson J."/>
            <person name="Mondo S."/>
            <person name="Nolan M."/>
            <person name="Ohm R."/>
            <person name="Pangilinan J."/>
            <person name="Park H.-J."/>
            <person name="Ramirez L."/>
            <person name="Alfaro M."/>
            <person name="Sun H."/>
            <person name="Tritt A."/>
            <person name="Yoshinaga Y."/>
            <person name="Zwiers L.-H."/>
            <person name="Turgeon B."/>
            <person name="Goodwin S."/>
            <person name="Spatafora J."/>
            <person name="Crous P."/>
            <person name="Grigoriev I."/>
        </authorList>
    </citation>
    <scope>NUCLEOTIDE SEQUENCE</scope>
    <source>
        <strain evidence="2">CBS 122368</strain>
    </source>
</reference>
<protein>
    <submittedName>
        <fullName evidence="2">Uncharacterized protein</fullName>
    </submittedName>
</protein>
<gene>
    <name evidence="2" type="ORF">BU26DRAFT_487651</name>
</gene>
<name>A0A6A6IAI3_9PLEO</name>
<dbReference type="Proteomes" id="UP000800094">
    <property type="component" value="Unassembled WGS sequence"/>
</dbReference>
<feature type="region of interest" description="Disordered" evidence="1">
    <location>
        <begin position="448"/>
        <end position="470"/>
    </location>
</feature>
<evidence type="ECO:0000313" key="3">
    <source>
        <dbReference type="Proteomes" id="UP000800094"/>
    </source>
</evidence>